<dbReference type="EMBL" id="JAMRDG010000002">
    <property type="protein sequence ID" value="KAJ3686906.1"/>
    <property type="molecule type" value="Genomic_DNA"/>
</dbReference>
<dbReference type="Proteomes" id="UP001210211">
    <property type="component" value="Unassembled WGS sequence"/>
</dbReference>
<dbReference type="PANTHER" id="PTHR31170:SF25">
    <property type="entry name" value="BNAA09G04570D PROTEIN"/>
    <property type="match status" value="1"/>
</dbReference>
<comment type="caution">
    <text evidence="3">The sequence shown here is derived from an EMBL/GenBank/DDBJ whole genome shotgun (WGS) entry which is preliminary data.</text>
</comment>
<feature type="region of interest" description="Disordered" evidence="1">
    <location>
        <begin position="1"/>
        <end position="31"/>
    </location>
</feature>
<reference evidence="3 4" key="1">
    <citation type="journal article" date="2022" name="Cell">
        <title>Repeat-based holocentromeres influence genome architecture and karyotype evolution.</title>
        <authorList>
            <person name="Hofstatter P.G."/>
            <person name="Thangavel G."/>
            <person name="Lux T."/>
            <person name="Neumann P."/>
            <person name="Vondrak T."/>
            <person name="Novak P."/>
            <person name="Zhang M."/>
            <person name="Costa L."/>
            <person name="Castellani M."/>
            <person name="Scott A."/>
            <person name="Toegelov H."/>
            <person name="Fuchs J."/>
            <person name="Mata-Sucre Y."/>
            <person name="Dias Y."/>
            <person name="Vanzela A.L.L."/>
            <person name="Huettel B."/>
            <person name="Almeida C.C.S."/>
            <person name="Simkova H."/>
            <person name="Souza G."/>
            <person name="Pedrosa-Harand A."/>
            <person name="Macas J."/>
            <person name="Mayer K.F.X."/>
            <person name="Houben A."/>
            <person name="Marques A."/>
        </authorList>
    </citation>
    <scope>NUCLEOTIDE SEQUENCE [LARGE SCALE GENOMIC DNA]</scope>
    <source>
        <strain evidence="3">RhyTen1mFocal</strain>
    </source>
</reference>
<dbReference type="InterPro" id="IPR004158">
    <property type="entry name" value="DUF247_pln"/>
</dbReference>
<evidence type="ECO:0000313" key="4">
    <source>
        <dbReference type="Proteomes" id="UP001210211"/>
    </source>
</evidence>
<feature type="transmembrane region" description="Helical" evidence="2">
    <location>
        <begin position="404"/>
        <end position="430"/>
    </location>
</feature>
<name>A0AAD5Z4V5_9POAL</name>
<dbReference type="Pfam" id="PF03140">
    <property type="entry name" value="DUF247"/>
    <property type="match status" value="1"/>
</dbReference>
<evidence type="ECO:0000256" key="1">
    <source>
        <dbReference type="SAM" id="MobiDB-lite"/>
    </source>
</evidence>
<keyword evidence="2" id="KW-0472">Membrane</keyword>
<keyword evidence="2" id="KW-1133">Transmembrane helix</keyword>
<evidence type="ECO:0000313" key="3">
    <source>
        <dbReference type="EMBL" id="KAJ3686906.1"/>
    </source>
</evidence>
<keyword evidence="2" id="KW-0812">Transmembrane</keyword>
<accession>A0AAD5Z4V5</accession>
<protein>
    <submittedName>
        <fullName evidence="3">Uncharacterized protein</fullName>
    </submittedName>
</protein>
<dbReference type="AlphaFoldDB" id="A0AAD5Z4V5"/>
<organism evidence="3 4">
    <name type="scientific">Rhynchospora tenuis</name>
    <dbReference type="NCBI Taxonomy" id="198213"/>
    <lineage>
        <taxon>Eukaryota</taxon>
        <taxon>Viridiplantae</taxon>
        <taxon>Streptophyta</taxon>
        <taxon>Embryophyta</taxon>
        <taxon>Tracheophyta</taxon>
        <taxon>Spermatophyta</taxon>
        <taxon>Magnoliopsida</taxon>
        <taxon>Liliopsida</taxon>
        <taxon>Poales</taxon>
        <taxon>Cyperaceae</taxon>
        <taxon>Cyperoideae</taxon>
        <taxon>Rhynchosporeae</taxon>
        <taxon>Rhynchospora</taxon>
    </lineage>
</organism>
<proteinExistence type="predicted"/>
<gene>
    <name evidence="3" type="ORF">LUZ61_016070</name>
</gene>
<sequence length="438" mass="50575">MDIEQGGSSSRGGFRAQDPASISNGDSKSRDVKETLIEETNPRGTSKSLATSRFQRELSNTTRMRLLNQRNAVPTVVAIGPYHHACGGLYFSEEYKKQMLLLDCCFIYFTLKRLGCDRLADLHEAIKRIQVQGDHARLRQETSFLASDVFTYQEEIRLDLIMHDNQIPFSVIYLLLETNPVLKTFINERSIEDLALLFFSEVYPKQNTVLNRYMNPTFLHLLHLFHWSRVPTDRKYKIIKREKHRRPYVSSATELQHSGITFKRKNSGSFIDITFDEGCLKMFGTINIPVVHIKEYNSIIFRNLLAFEQTNTEIGGCFTAYSAWLAHLLQSEEDVKLFRKNRIVPNTPTPDNEVVQFFQDLKTETEITNQIPELYNLFKMVGDHNEGTLNQCYGAFKLRYCSNFWVTFGLVIFGIVTLLQTIYTALSYYATLSGNRKQ</sequence>
<keyword evidence="4" id="KW-1185">Reference proteome</keyword>
<dbReference type="PANTHER" id="PTHR31170">
    <property type="entry name" value="BNAC04G53230D PROTEIN"/>
    <property type="match status" value="1"/>
</dbReference>
<evidence type="ECO:0000256" key="2">
    <source>
        <dbReference type="SAM" id="Phobius"/>
    </source>
</evidence>